<comment type="caution">
    <text evidence="1">The sequence shown here is derived from an EMBL/GenBank/DDBJ whole genome shotgun (WGS) entry which is preliminary data.</text>
</comment>
<keyword evidence="2" id="KW-1185">Reference proteome</keyword>
<protein>
    <submittedName>
        <fullName evidence="1">(diamondback moth) hypothetical protein</fullName>
    </submittedName>
</protein>
<evidence type="ECO:0000313" key="1">
    <source>
        <dbReference type="EMBL" id="CAG9133069.1"/>
    </source>
</evidence>
<gene>
    <name evidence="1" type="ORF">PLXY2_LOCUS11302</name>
</gene>
<dbReference type="EMBL" id="CAJHNJ030000056">
    <property type="protein sequence ID" value="CAG9133069.1"/>
    <property type="molecule type" value="Genomic_DNA"/>
</dbReference>
<organism evidence="1 2">
    <name type="scientific">Plutella xylostella</name>
    <name type="common">Diamondback moth</name>
    <name type="synonym">Plutella maculipennis</name>
    <dbReference type="NCBI Taxonomy" id="51655"/>
    <lineage>
        <taxon>Eukaryota</taxon>
        <taxon>Metazoa</taxon>
        <taxon>Ecdysozoa</taxon>
        <taxon>Arthropoda</taxon>
        <taxon>Hexapoda</taxon>
        <taxon>Insecta</taxon>
        <taxon>Pterygota</taxon>
        <taxon>Neoptera</taxon>
        <taxon>Endopterygota</taxon>
        <taxon>Lepidoptera</taxon>
        <taxon>Glossata</taxon>
        <taxon>Ditrysia</taxon>
        <taxon>Yponomeutoidea</taxon>
        <taxon>Plutellidae</taxon>
        <taxon>Plutella</taxon>
    </lineage>
</organism>
<accession>A0A8S4FXY2</accession>
<name>A0A8S4FXY2_PLUXY</name>
<dbReference type="AlphaFoldDB" id="A0A8S4FXY2"/>
<reference evidence="1" key="1">
    <citation type="submission" date="2020-11" db="EMBL/GenBank/DDBJ databases">
        <authorList>
            <person name="Whiteford S."/>
        </authorList>
    </citation>
    <scope>NUCLEOTIDE SEQUENCE</scope>
</reference>
<evidence type="ECO:0000313" key="2">
    <source>
        <dbReference type="Proteomes" id="UP000653454"/>
    </source>
</evidence>
<sequence length="102" mass="10628">MAPVSWHVGRVMLCGGILAAAPSLFAQAYFSWHVGRVMLCGGILAAAPVSLRGLSPALPPAHAPAAFAAALVMQALHDRIDDDSSFLVAVCESKVDTKLEES</sequence>
<dbReference type="Proteomes" id="UP000653454">
    <property type="component" value="Unassembled WGS sequence"/>
</dbReference>
<proteinExistence type="predicted"/>